<proteinExistence type="predicted"/>
<dbReference type="SUPFAM" id="SSF51569">
    <property type="entry name" value="Aldolase"/>
    <property type="match status" value="1"/>
</dbReference>
<dbReference type="STRING" id="1548.CSCA_3672"/>
<dbReference type="Proteomes" id="UP000033115">
    <property type="component" value="Chromosome"/>
</dbReference>
<reference evidence="3 4" key="1">
    <citation type="journal article" date="2015" name="J. Biotechnol.">
        <title>Complete genome sequence of a malodorant-producing acetogen, Clostridium scatologenes ATCC 25775(T).</title>
        <authorList>
            <person name="Zhu Z."/>
            <person name="Guo T."/>
            <person name="Zheng H."/>
            <person name="Song T."/>
            <person name="Ouyang P."/>
            <person name="Xie J."/>
        </authorList>
    </citation>
    <scope>NUCLEOTIDE SEQUENCE [LARGE SCALE GENOMIC DNA]</scope>
    <source>
        <strain evidence="3 4">ATCC 25775</strain>
    </source>
</reference>
<accession>A0A0E3M991</accession>
<dbReference type="EMBL" id="CP009933">
    <property type="protein sequence ID" value="AKA70797.1"/>
    <property type="molecule type" value="Genomic_DNA"/>
</dbReference>
<sequence length="456" mass="52237">MKSLRKSSYEHCLQNVGTPNLYKDIFPYSDIPKVNFNQIQVPMDLPENIWITDTTFRDGQQSMPPYAAEQIVRIFDYLHKLDNNSGIIRQTEFFLYTEKDRKAAQVCMERGYKFPEVTSWIRANKEDFKLVKEMGIKETGMLMSCSDYHIFKKLNKTRQQAMDMYLSIVEEALNNGIHPRCHLEDITRADFYGFVVPFVNKLMELSRQSNIPIKIRACDTLGLGVPYSGASLPRSVQGLIHGLRSNCNVPSEMIEWHGHNDFYAVVSNSSTAWLYGASSINTSLLGIGERTGNCPLEAMIFEYAQLKGTTGNMNLHVITELAEYFKKEMNYNIPERTPFVGSQFNVTRAGIHADGILKDEEIYNIFDTDKILDRPVVVAVNQYSGLAGIAAWINTYYRLKDGEKIDKKDPRIGEIRDWVEEQYEDGRTTIIGNNELELMVEKYMPEILKKGETRAS</sequence>
<dbReference type="InterPro" id="IPR013785">
    <property type="entry name" value="Aldolase_TIM"/>
</dbReference>
<dbReference type="Gene3D" id="3.20.20.70">
    <property type="entry name" value="Aldolase class I"/>
    <property type="match status" value="1"/>
</dbReference>
<dbReference type="GO" id="GO:0003852">
    <property type="term" value="F:2-isopropylmalate synthase activity"/>
    <property type="evidence" value="ECO:0007669"/>
    <property type="project" value="TreeGrafter"/>
</dbReference>
<dbReference type="InterPro" id="IPR000891">
    <property type="entry name" value="PYR_CT"/>
</dbReference>
<dbReference type="AlphaFoldDB" id="A0A0E3M991"/>
<feature type="domain" description="Pyruvate carboxyltransferase" evidence="2">
    <location>
        <begin position="49"/>
        <end position="319"/>
    </location>
</feature>
<keyword evidence="1" id="KW-0464">Manganese</keyword>
<dbReference type="PROSITE" id="PS50991">
    <property type="entry name" value="PYR_CT"/>
    <property type="match status" value="1"/>
</dbReference>
<dbReference type="InterPro" id="IPR050073">
    <property type="entry name" value="2-IPM_HCS-like"/>
</dbReference>
<keyword evidence="4" id="KW-1185">Reference proteome</keyword>
<evidence type="ECO:0000256" key="1">
    <source>
        <dbReference type="ARBA" id="ARBA00023211"/>
    </source>
</evidence>
<dbReference type="HOGENOM" id="CLU_022158_5_0_9"/>
<protein>
    <submittedName>
        <fullName evidence="3">Pyruvate carboxyltransferase</fullName>
    </submittedName>
</protein>
<evidence type="ECO:0000313" key="4">
    <source>
        <dbReference type="Proteomes" id="UP000033115"/>
    </source>
</evidence>
<keyword evidence="3" id="KW-0670">Pyruvate</keyword>
<evidence type="ECO:0000259" key="2">
    <source>
        <dbReference type="PROSITE" id="PS50991"/>
    </source>
</evidence>
<dbReference type="GO" id="GO:0009098">
    <property type="term" value="P:L-leucine biosynthetic process"/>
    <property type="evidence" value="ECO:0007669"/>
    <property type="project" value="TreeGrafter"/>
</dbReference>
<dbReference type="Pfam" id="PF00682">
    <property type="entry name" value="HMGL-like"/>
    <property type="match status" value="1"/>
</dbReference>
<dbReference type="PANTHER" id="PTHR10277">
    <property type="entry name" value="HOMOCITRATE SYNTHASE-RELATED"/>
    <property type="match status" value="1"/>
</dbReference>
<dbReference type="PANTHER" id="PTHR10277:SF9">
    <property type="entry name" value="2-ISOPROPYLMALATE SYNTHASE 1, CHLOROPLASTIC-RELATED"/>
    <property type="match status" value="1"/>
</dbReference>
<dbReference type="KEGG" id="csq:CSCA_3672"/>
<evidence type="ECO:0000313" key="3">
    <source>
        <dbReference type="EMBL" id="AKA70797.1"/>
    </source>
</evidence>
<name>A0A0E3M991_CLOSL</name>
<gene>
    <name evidence="3" type="ORF">CSCA_3672</name>
</gene>
<keyword evidence="3" id="KW-0808">Transferase</keyword>
<dbReference type="CDD" id="cd07947">
    <property type="entry name" value="DRE_TIM_Re_CS"/>
    <property type="match status" value="1"/>
</dbReference>
<organism evidence="3 4">
    <name type="scientific">Clostridium scatologenes</name>
    <dbReference type="NCBI Taxonomy" id="1548"/>
    <lineage>
        <taxon>Bacteria</taxon>
        <taxon>Bacillati</taxon>
        <taxon>Bacillota</taxon>
        <taxon>Clostridia</taxon>
        <taxon>Eubacteriales</taxon>
        <taxon>Clostridiaceae</taxon>
        <taxon>Clostridium</taxon>
    </lineage>
</organism>
<dbReference type="RefSeq" id="WP_029162007.1">
    <property type="nucleotide sequence ID" value="NZ_CP009933.1"/>
</dbReference>